<keyword evidence="9" id="KW-1185">Reference proteome</keyword>
<keyword evidence="3" id="KW-1015">Disulfide bond</keyword>
<dbReference type="GO" id="GO:0098609">
    <property type="term" value="P:cell-cell adhesion"/>
    <property type="evidence" value="ECO:0007669"/>
    <property type="project" value="TreeGrafter"/>
</dbReference>
<evidence type="ECO:0000313" key="8">
    <source>
        <dbReference type="EMBL" id="CAC5393262.1"/>
    </source>
</evidence>
<gene>
    <name evidence="8" type="ORF">MCOR_28132</name>
</gene>
<dbReference type="SMART" id="SM00408">
    <property type="entry name" value="IGc2"/>
    <property type="match status" value="2"/>
</dbReference>
<comment type="subcellular location">
    <subcellularLocation>
        <location evidence="1">Membrane</location>
        <topology evidence="1">Single-pass type I membrane protein</topology>
    </subcellularLocation>
</comment>
<name>A0A6J8CCP7_MYTCO</name>
<dbReference type="EMBL" id="CACVKT020005120">
    <property type="protein sequence ID" value="CAC5393262.1"/>
    <property type="molecule type" value="Genomic_DNA"/>
</dbReference>
<evidence type="ECO:0000259" key="7">
    <source>
        <dbReference type="PROSITE" id="PS50835"/>
    </source>
</evidence>
<evidence type="ECO:0000256" key="2">
    <source>
        <dbReference type="ARBA" id="ARBA00023136"/>
    </source>
</evidence>
<evidence type="ECO:0000256" key="5">
    <source>
        <dbReference type="ARBA" id="ARBA00023319"/>
    </source>
</evidence>
<dbReference type="SUPFAM" id="SSF48726">
    <property type="entry name" value="Immunoglobulin"/>
    <property type="match status" value="2"/>
</dbReference>
<protein>
    <recommendedName>
        <fullName evidence="7">Ig-like domain-containing protein</fullName>
    </recommendedName>
</protein>
<evidence type="ECO:0000256" key="6">
    <source>
        <dbReference type="SAM" id="MobiDB-lite"/>
    </source>
</evidence>
<keyword evidence="5" id="KW-0393">Immunoglobulin domain</keyword>
<dbReference type="AlphaFoldDB" id="A0A6J8CCP7"/>
<dbReference type="Gene3D" id="2.60.40.10">
    <property type="entry name" value="Immunoglobulins"/>
    <property type="match status" value="2"/>
</dbReference>
<dbReference type="GO" id="GO:0050839">
    <property type="term" value="F:cell adhesion molecule binding"/>
    <property type="evidence" value="ECO:0007669"/>
    <property type="project" value="TreeGrafter"/>
</dbReference>
<evidence type="ECO:0000256" key="4">
    <source>
        <dbReference type="ARBA" id="ARBA00023180"/>
    </source>
</evidence>
<keyword evidence="2" id="KW-0472">Membrane</keyword>
<dbReference type="Proteomes" id="UP000507470">
    <property type="component" value="Unassembled WGS sequence"/>
</dbReference>
<dbReference type="PROSITE" id="PS50835">
    <property type="entry name" value="IG_LIKE"/>
    <property type="match status" value="2"/>
</dbReference>
<evidence type="ECO:0000313" key="9">
    <source>
        <dbReference type="Proteomes" id="UP000507470"/>
    </source>
</evidence>
<dbReference type="InterPro" id="IPR013783">
    <property type="entry name" value="Ig-like_fold"/>
</dbReference>
<evidence type="ECO:0000256" key="1">
    <source>
        <dbReference type="ARBA" id="ARBA00004479"/>
    </source>
</evidence>
<dbReference type="GO" id="GO:0005911">
    <property type="term" value="C:cell-cell junction"/>
    <property type="evidence" value="ECO:0007669"/>
    <property type="project" value="TreeGrafter"/>
</dbReference>
<dbReference type="InterPro" id="IPR003598">
    <property type="entry name" value="Ig_sub2"/>
</dbReference>
<dbReference type="SMART" id="SM00409">
    <property type="entry name" value="IG"/>
    <property type="match status" value="2"/>
</dbReference>
<evidence type="ECO:0000256" key="3">
    <source>
        <dbReference type="ARBA" id="ARBA00023157"/>
    </source>
</evidence>
<accession>A0A6J8CCP7</accession>
<organism evidence="8 9">
    <name type="scientific">Mytilus coruscus</name>
    <name type="common">Sea mussel</name>
    <dbReference type="NCBI Taxonomy" id="42192"/>
    <lineage>
        <taxon>Eukaryota</taxon>
        <taxon>Metazoa</taxon>
        <taxon>Spiralia</taxon>
        <taxon>Lophotrochozoa</taxon>
        <taxon>Mollusca</taxon>
        <taxon>Bivalvia</taxon>
        <taxon>Autobranchia</taxon>
        <taxon>Pteriomorphia</taxon>
        <taxon>Mytilida</taxon>
        <taxon>Mytiloidea</taxon>
        <taxon>Mytilidae</taxon>
        <taxon>Mytilinae</taxon>
        <taxon>Mytilus</taxon>
    </lineage>
</organism>
<feature type="domain" description="Ig-like" evidence="7">
    <location>
        <begin position="163"/>
        <end position="246"/>
    </location>
</feature>
<sequence>MYDRGDYDSYRHQLSLVDWDALFITNDVDAIARAITDELIDKANKNIPNRIITVRKDIPPWLTADIKRMIRKLELTISIRPLVGKKLQEGISAELCCTSHGRPPADNLMWIKDMQIIKNVKDKKDCYKFLPLYRHHAGKYVCTVNNTIDFASITKYVYVLYPPNVNVQMYKLKNVVQLNCSATGLPSKNKFEEWEHRSEFNEHIRYVQGTHGNQLIIEGNDYHNSGIYICNVTNGISAINGNLFMTGQIEVPYRGEAIENRLYQSAHVLEASAIQNQLSEGYEIGVISNVSSPSIVLPRNQEETQDERSPNTQLSQVGNPNLNYADLVFEAAGPSIETNSRSIIHGAEDRTLYSEIDLLRIASARPSTSGRDDDDFIYVYSIDNFT</sequence>
<dbReference type="InterPro" id="IPR036179">
    <property type="entry name" value="Ig-like_dom_sf"/>
</dbReference>
<dbReference type="GO" id="GO:0005886">
    <property type="term" value="C:plasma membrane"/>
    <property type="evidence" value="ECO:0007669"/>
    <property type="project" value="TreeGrafter"/>
</dbReference>
<dbReference type="PANTHER" id="PTHR11640">
    <property type="entry name" value="NEPHRIN"/>
    <property type="match status" value="1"/>
</dbReference>
<dbReference type="OrthoDB" id="5953030at2759"/>
<dbReference type="CDD" id="cd00096">
    <property type="entry name" value="Ig"/>
    <property type="match status" value="1"/>
</dbReference>
<reference evidence="8 9" key="1">
    <citation type="submission" date="2020-06" db="EMBL/GenBank/DDBJ databases">
        <authorList>
            <person name="Li R."/>
            <person name="Bekaert M."/>
        </authorList>
    </citation>
    <scope>NUCLEOTIDE SEQUENCE [LARGE SCALE GENOMIC DNA]</scope>
    <source>
        <strain evidence="9">wild</strain>
    </source>
</reference>
<feature type="domain" description="Ig-like" evidence="7">
    <location>
        <begin position="60"/>
        <end position="154"/>
    </location>
</feature>
<proteinExistence type="predicted"/>
<dbReference type="InterPro" id="IPR051275">
    <property type="entry name" value="Cell_adhesion_signaling"/>
</dbReference>
<dbReference type="PANTHER" id="PTHR11640:SF155">
    <property type="entry name" value="IG-LIKE DOMAIN-CONTAINING PROTEIN"/>
    <property type="match status" value="1"/>
</dbReference>
<dbReference type="InterPro" id="IPR007110">
    <property type="entry name" value="Ig-like_dom"/>
</dbReference>
<feature type="compositionally biased region" description="Basic and acidic residues" evidence="6">
    <location>
        <begin position="300"/>
        <end position="309"/>
    </location>
</feature>
<dbReference type="InterPro" id="IPR003599">
    <property type="entry name" value="Ig_sub"/>
</dbReference>
<keyword evidence="4" id="KW-0325">Glycoprotein</keyword>
<feature type="region of interest" description="Disordered" evidence="6">
    <location>
        <begin position="298"/>
        <end position="317"/>
    </location>
</feature>